<feature type="domain" description="Carbohydrate kinase FGGY N-terminal" evidence="7">
    <location>
        <begin position="7"/>
        <end position="224"/>
    </location>
</feature>
<dbReference type="Proteomes" id="UP001523550">
    <property type="component" value="Unassembled WGS sequence"/>
</dbReference>
<evidence type="ECO:0000313" key="9">
    <source>
        <dbReference type="EMBL" id="MCP1728435.1"/>
    </source>
</evidence>
<dbReference type="Gene3D" id="3.30.420.40">
    <property type="match status" value="2"/>
</dbReference>
<dbReference type="PIRSF" id="PIRSF000538">
    <property type="entry name" value="GlpK"/>
    <property type="match status" value="1"/>
</dbReference>
<evidence type="ECO:0000256" key="3">
    <source>
        <dbReference type="ARBA" id="ARBA00022741"/>
    </source>
</evidence>
<dbReference type="InterPro" id="IPR018484">
    <property type="entry name" value="FGGY_N"/>
</dbReference>
<evidence type="ECO:0000256" key="5">
    <source>
        <dbReference type="ARBA" id="ARBA00022840"/>
    </source>
</evidence>
<dbReference type="SUPFAM" id="SSF53067">
    <property type="entry name" value="Actin-like ATPase domain"/>
    <property type="match status" value="2"/>
</dbReference>
<feature type="compositionally biased region" description="Basic and acidic residues" evidence="6">
    <location>
        <begin position="445"/>
        <end position="458"/>
    </location>
</feature>
<keyword evidence="3" id="KW-0547">Nucleotide-binding</keyword>
<keyword evidence="5" id="KW-0067">ATP-binding</keyword>
<dbReference type="Pfam" id="PF02782">
    <property type="entry name" value="FGGY_C"/>
    <property type="match status" value="1"/>
</dbReference>
<evidence type="ECO:0000259" key="8">
    <source>
        <dbReference type="Pfam" id="PF02782"/>
    </source>
</evidence>
<evidence type="ECO:0000259" key="7">
    <source>
        <dbReference type="Pfam" id="PF00370"/>
    </source>
</evidence>
<keyword evidence="2 9" id="KW-0808">Transferase</keyword>
<protein>
    <submittedName>
        <fullName evidence="9">Glycerol kinase</fullName>
        <ecNumber evidence="9">2.7.1.30</ecNumber>
    </submittedName>
</protein>
<dbReference type="GO" id="GO:0004370">
    <property type="term" value="F:glycerol kinase activity"/>
    <property type="evidence" value="ECO:0007669"/>
    <property type="project" value="UniProtKB-EC"/>
</dbReference>
<keyword evidence="10" id="KW-1185">Reference proteome</keyword>
<keyword evidence="4 9" id="KW-0418">Kinase</keyword>
<comment type="caution">
    <text evidence="9">The sequence shown here is derived from an EMBL/GenBank/DDBJ whole genome shotgun (WGS) entry which is preliminary data.</text>
</comment>
<dbReference type="RefSeq" id="WP_253450573.1">
    <property type="nucleotide sequence ID" value="NZ_JALJYF010000002.1"/>
</dbReference>
<feature type="domain" description="Carbohydrate kinase FGGY C-terminal" evidence="8">
    <location>
        <begin position="253"/>
        <end position="433"/>
    </location>
</feature>
<evidence type="ECO:0000256" key="2">
    <source>
        <dbReference type="ARBA" id="ARBA00022679"/>
    </source>
</evidence>
<feature type="region of interest" description="Disordered" evidence="6">
    <location>
        <begin position="438"/>
        <end position="458"/>
    </location>
</feature>
<accession>A0ABT1GAS8</accession>
<evidence type="ECO:0000313" key="10">
    <source>
        <dbReference type="Proteomes" id="UP001523550"/>
    </source>
</evidence>
<name>A0ABT1GAS8_9GAMM</name>
<reference evidence="9 10" key="1">
    <citation type="submission" date="2022-03" db="EMBL/GenBank/DDBJ databases">
        <title>Genomic Encyclopedia of Type Strains, Phase III (KMG-III): the genomes of soil and plant-associated and newly described type strains.</title>
        <authorList>
            <person name="Whitman W."/>
        </authorList>
    </citation>
    <scope>NUCLEOTIDE SEQUENCE [LARGE SCALE GENOMIC DNA]</scope>
    <source>
        <strain evidence="9 10">BSker1</strain>
    </source>
</reference>
<sequence>MAEPEFYLLLDQGGHSSRAMVLDGQGVIRAEAKYSVETRESGDRVEQDGPAILDSLRQAIGTVMQSLAQDAHHLVAAGLGVQRGSVLCWRRSNGEALSPVLSWRDRRAPAESGLDPADIRQRSGLRFSPYGGAPKLRWCLDELPAVQQARLDNDLVMGPLGSYLIQGLLREQPALVDPTLAQRTLLYDRRTMDWSEPTLAQLGIERDHLPRVVPSHHPYGYLRDGPVDCPLTLLQGDQNAVPWVAGPPAGDTAYINLGTGAFILRPVDGEQYPGPFQFSLLDPGQAPHYALEASVHGAGAALQWFANTRGRAVAPEEIQVSLDGERTPSIFLNTVGGLGSPWWQPGPSPQFLDTAGQSVAVDGDDPAQLAAILESLCFLIKVNLDTMETLAGPIEKLIVAGGLSRSRPLCQRLGQLMDRPLYRLENPEATLVGLWSQLAGPEQPRTGERVESDRPDPHLQARFQHWHQALESVLSGRK</sequence>
<gene>
    <name evidence="9" type="ORF">J2T60_002435</name>
</gene>
<dbReference type="EMBL" id="JALJYF010000002">
    <property type="protein sequence ID" value="MCP1728435.1"/>
    <property type="molecule type" value="Genomic_DNA"/>
</dbReference>
<dbReference type="EC" id="2.7.1.30" evidence="9"/>
<dbReference type="Pfam" id="PF00370">
    <property type="entry name" value="FGGY_N"/>
    <property type="match status" value="1"/>
</dbReference>
<evidence type="ECO:0000256" key="4">
    <source>
        <dbReference type="ARBA" id="ARBA00022777"/>
    </source>
</evidence>
<comment type="similarity">
    <text evidence="1">Belongs to the FGGY kinase family.</text>
</comment>
<organism evidence="9 10">
    <name type="scientific">Natronospira proteinivora</name>
    <dbReference type="NCBI Taxonomy" id="1807133"/>
    <lineage>
        <taxon>Bacteria</taxon>
        <taxon>Pseudomonadati</taxon>
        <taxon>Pseudomonadota</taxon>
        <taxon>Gammaproteobacteria</taxon>
        <taxon>Natronospirales</taxon>
        <taxon>Natronospiraceae</taxon>
        <taxon>Natronospira</taxon>
    </lineage>
</organism>
<dbReference type="PANTHER" id="PTHR10196:SF69">
    <property type="entry name" value="GLYCEROL KINASE"/>
    <property type="match status" value="1"/>
</dbReference>
<evidence type="ECO:0000256" key="6">
    <source>
        <dbReference type="SAM" id="MobiDB-lite"/>
    </source>
</evidence>
<proteinExistence type="inferred from homology"/>
<dbReference type="InterPro" id="IPR043129">
    <property type="entry name" value="ATPase_NBD"/>
</dbReference>
<dbReference type="InterPro" id="IPR000577">
    <property type="entry name" value="Carb_kinase_FGGY"/>
</dbReference>
<evidence type="ECO:0000256" key="1">
    <source>
        <dbReference type="ARBA" id="ARBA00009156"/>
    </source>
</evidence>
<dbReference type="PANTHER" id="PTHR10196">
    <property type="entry name" value="SUGAR KINASE"/>
    <property type="match status" value="1"/>
</dbReference>
<dbReference type="InterPro" id="IPR018485">
    <property type="entry name" value="FGGY_C"/>
</dbReference>